<dbReference type="Pfam" id="PF02563">
    <property type="entry name" value="Poly_export"/>
    <property type="match status" value="1"/>
</dbReference>
<feature type="chain" id="PRO_5017937474" description="Soluble ligand binding domain-containing protein" evidence="3">
    <location>
        <begin position="23"/>
        <end position="3095"/>
    </location>
</feature>
<evidence type="ECO:0000259" key="5">
    <source>
        <dbReference type="Pfam" id="PF10531"/>
    </source>
</evidence>
<dbReference type="GO" id="GO:0015159">
    <property type="term" value="F:polysaccharide transmembrane transporter activity"/>
    <property type="evidence" value="ECO:0007669"/>
    <property type="project" value="InterPro"/>
</dbReference>
<feature type="domain" description="Soluble ligand binding" evidence="5">
    <location>
        <begin position="228"/>
        <end position="277"/>
    </location>
</feature>
<feature type="region of interest" description="Disordered" evidence="2">
    <location>
        <begin position="2942"/>
        <end position="2989"/>
    </location>
</feature>
<evidence type="ECO:0000256" key="3">
    <source>
        <dbReference type="SAM" id="SignalP"/>
    </source>
</evidence>
<dbReference type="InterPro" id="IPR019554">
    <property type="entry name" value="Soluble_ligand-bd"/>
</dbReference>
<evidence type="ECO:0008006" key="7">
    <source>
        <dbReference type="Google" id="ProtNLM"/>
    </source>
</evidence>
<feature type="compositionally biased region" description="Low complexity" evidence="2">
    <location>
        <begin position="801"/>
        <end position="826"/>
    </location>
</feature>
<proteinExistence type="predicted"/>
<dbReference type="PANTHER" id="PTHR33619:SF3">
    <property type="entry name" value="POLYSACCHARIDE EXPORT PROTEIN GFCE-RELATED"/>
    <property type="match status" value="1"/>
</dbReference>
<feature type="signal peptide" evidence="3">
    <location>
        <begin position="1"/>
        <end position="22"/>
    </location>
</feature>
<feature type="region of interest" description="Disordered" evidence="2">
    <location>
        <begin position="73"/>
        <end position="93"/>
    </location>
</feature>
<keyword evidence="1 3" id="KW-0732">Signal</keyword>
<gene>
    <name evidence="6" type="ORF">SPIRO4BDMA_50258</name>
</gene>
<dbReference type="EMBL" id="FWDO01000005">
    <property type="protein sequence ID" value="SLM18743.1"/>
    <property type="molecule type" value="Genomic_DNA"/>
</dbReference>
<feature type="domain" description="Soluble ligand binding" evidence="5">
    <location>
        <begin position="497"/>
        <end position="522"/>
    </location>
</feature>
<evidence type="ECO:0000256" key="1">
    <source>
        <dbReference type="ARBA" id="ARBA00022729"/>
    </source>
</evidence>
<dbReference type="InterPro" id="IPR003715">
    <property type="entry name" value="Poly_export_N"/>
</dbReference>
<feature type="domain" description="Soluble ligand binding" evidence="5">
    <location>
        <begin position="313"/>
        <end position="364"/>
    </location>
</feature>
<dbReference type="Gene3D" id="3.10.560.10">
    <property type="entry name" value="Outer membrane lipoprotein wza domain like"/>
    <property type="match status" value="1"/>
</dbReference>
<feature type="compositionally biased region" description="Low complexity" evidence="2">
    <location>
        <begin position="2960"/>
        <end position="2985"/>
    </location>
</feature>
<dbReference type="Pfam" id="PF10531">
    <property type="entry name" value="SLBB"/>
    <property type="match status" value="3"/>
</dbReference>
<feature type="region of interest" description="Disordered" evidence="2">
    <location>
        <begin position="783"/>
        <end position="830"/>
    </location>
</feature>
<sequence length="3095" mass="328602">MKMTKKIIAWLSAMVFSFVLLAGAGAQTTDQAAIAQALSAMQGGTGGSLSGSLTGTAPTAASPQPTVNQLTAAPSAQVSEAQTPNGQAVGTGQAAGQTAQLSSIEQMFATMASSLGTPAQNLTQFGYSLFGNPTAPSLAAIGDDYTLGPGDGLVLYLWGDPVDIKELSSSYVLTVDRNGSIFLPPVGQVSVWGQDLGTVKDTLKGMLDRRYKRLEMNLTLSSLRQFPVFVSGYAGNPGTVLANGADTVFTVLSRAGGILKTGSLRSVTLTRQGKGGAAERLDIDFYASLLEGKPIDLRVREGDSIFIPGIGSVVALAGELKRPGIYEIKSEASIGQALALAGGALPSVRSGSVSLVRFDAAGKVLRTGDIADKTFAELPAGDGDFVYFGRVSDLLLGQAQVSGAVKYPGRYDVSSFKTLRQLLLKAQPLPETNLFYGRVYRIDPSGRDKSFAFSPKDVLASVGGASDAPLTEFDKVVLYRYDDTAIDPDFDRFADTVVISGPVKYPGFYLYKEGMRLSELLSNNTLLLDTNHSYAELTRRTPEGKQEYYTFSPDSVLAGKTDLALARYDSIRFVRRGEQAAGHDFDKFPDAVTLTGNIARPEVYALMGGMKLSQVVVKDQVLLDTNLNYGEITRLRSDGKNEYVTFRPAEVLSGAWDFELASRDRVNFVKVGYAPERPDFDRFADAVEVRGPVQFGGMYAWKEGMGLRELLALAKPLLEANQYYAEIVRGGENGRNEYLTFAPREVASGAFDLALRAKDIVRLYTNMPVGGVAGKAEGSGTVQGVAPTGDSAGANVPTSTVTSPSAVVPNAAPSSSPLAPGSSVQSGPTTGASVLPLVAQQAPQTVSQTAASQQATVTYGPSDAEKALFNEVVTVSGAVRYTGPYARTPSLKLSSVVTAEQILEETNLEYAELTRLKADGTPEYHTFAPKEVLEGKYDLPLQAKDVIRFVKKTSFGGTGEKPNLEKFSDVVQLTGQVARPEVYALRPEMKLSQVVVKDQVLLDTNLNYGEITRLRSDGKNEYVTFRPAEVLAGSFDLDLGPRDVIRLVKVGYMAPAADAERFGQAVTVEGPVEFAGSYAWREGMGLRELLVLAKPLLETNQVYAEIVRPLGGGKNEYVTFAPREVASRVYDTTLKARDRVRLYTTIAPKIAFTAQGAAETAAPLAGPEAGQSPAGVLPGVSGAAAQGSVPGAAAASTPATATAAPLPAPPSAEATNAISPDLGLFLEVVTVSGAVRYTGPYARTPSLKLSSVVTPDQILEETNLEYAELTRLKADGTPEYHTFAPKEVLEGKYDLALKAKDAIRFVKKTSFGGTGEKPNLEKFSDVVQLTGQVARPEVYALRPEMKLSQVVVKDQVLLDTNLNYGEITRLRSDGKNEYVTFRPAEVLAGSFDLDLGPRDVIRLVKVGYMAPAADAERFGQAVTVEGPVEFAGSYAWREGMGLRELLVLAKPLLETNQVYAEIVRPLGGGKNEYVTFAPREVASRVYDTTLKARDRVRLYTTIAPKIAFTAQGAAETAAPLAGPEAGQSPAGVLPGVSGAAAQGSVPGAAAASTPATATAAPLPAPPSAEATNAISPDLGLFLEVVTVSGAVRYTGPYARTPSLKLSSVVTPDQILEETNLEYAELTRLKADGTPEYHTFAPKEVLEGKYDLALKAKDAIRFVKKTSFGGTGEKPNLEKFSDVVQLTGQVARPEVYALRPEMKLSQVVVKDQVLLDTNLNYGEITRLRSDGKNEYVTFRPAEVLAGSFDLDLGPRDVIRLVKVGYMAPAADAERFGQAVTVEGPVEFAGSYAWREGMGLRELLVLAKPLLETNQVYAEIVRPLGGGKNEYVTFAPREVASRVYDTTLKARDRVRLYTTIAPKIAFTAQGAAETAAPLAGPEAGQSPAGVLPGVSGAAAQGSVPGAAAASTPATATAAPLPAPPSAEATNAISPDLGLFLEVVTVSGAVRYTGPYARTPSLKLSSVVTPDQILEETNLEYAELTRLKADGTPEYHTFAPKEVLEGKYDLALKAKDAIRFVKKTSFGGTGEKPNLEKFSDVVQLTGQVARPEVYALRPEMKLSQVVVKDQVLLDTNLNYGEITRLRSDGKNEYVTFRPAEVLAGSFDLDLGPRDVIRLVKVGYMAPAADAERFGQAVTVEGPVEFAGSYAWREGMGLRELLVLAKPLLETNQVYAEIVRPLGGGKNEYVTFAPREVASRVYDTTLKARDRVRLYTTIAPKIAFTAQGAAETAAPLAGPEAGQSPAGVLPGVSGAAAQGSVPGAAAASTPATATAAPLPAPPSAEATNAISPDLGLFLEVVTVSGAVRYTGPYARTPSLKLSSVVTPDQILEETNLEYAELTRLKADGTPEYHTFAPKEVLEGKYDLALKAKDAIRFVKKTSFGGTGEKPNLEKFSDVVQLTGQVARPEVYALRPEMKLSQVVVKDQVLLDTNLNYGEITRLRSDGKNEYVTFRPAEVLAGSFDLDLGPRDVIRLVKVGYMAPAADAERFGQAVTVEGPVEFAGSYAWREGMGLRELLVLAKPLLETNQVYAEIVRPLGGGKNEYVTFAPREVASRVYDTTLKARDRVRLYTTIAPKIAFTAQGAAETAAPLAGPEAGQSPAGVLPGVSGAAAQGSVPGAAAASTPATATAAPLPAPPSAEATNAISPDLGLFLEVVTVSGAVRYTGPYARTPSLKLSSVVTPDQILEETNLEYAELTRLKADGTPEYHTFAPKEVLEGKYDLALKAKDAIRFVKKTSFGGTGEKPNLEKFSDVVQLTGQVARPEVYALRPEMKLSQVVVKDQVLLDTNLNYGEITRLRSDGKNEYVTFRPAEVLAGSFDLDLGPRDVIRLVKVGYMAPAADAERFGQAVTVEGPVEFAGSYAWREGMGLRELLVLAKPLLETNQVYAEIVRPLGGGKNEYVTFAPREVASGAFDLALRAKDIVRLYTNMPVGGVAGKAEGSGTVQGVAPTGDSAGANVPTSTVTSPSAVVPNAAPSSSPLAPGSSVQSGPTTGASVLPLVAQQAPQTVSQTAASQQATVTYGPSDAEKALFNEVVTVSGAVRYTGPYARTPSLKLSSVVTAEQILEETNLEYAELTRLKADGTPEYHTFAPKEVLEGK</sequence>
<protein>
    <recommendedName>
        <fullName evidence="7">Soluble ligand binding domain-containing protein</fullName>
    </recommendedName>
</protein>
<evidence type="ECO:0000313" key="6">
    <source>
        <dbReference type="EMBL" id="SLM18743.1"/>
    </source>
</evidence>
<evidence type="ECO:0000259" key="4">
    <source>
        <dbReference type="Pfam" id="PF02563"/>
    </source>
</evidence>
<dbReference type="PANTHER" id="PTHR33619">
    <property type="entry name" value="POLYSACCHARIDE EXPORT PROTEIN GFCE-RELATED"/>
    <property type="match status" value="1"/>
</dbReference>
<reference evidence="6" key="1">
    <citation type="submission" date="2017-02" db="EMBL/GenBank/DDBJ databases">
        <authorList>
            <person name="Regsiter A."/>
            <person name="William W."/>
        </authorList>
    </citation>
    <scope>NUCLEOTIDE SEQUENCE</scope>
    <source>
        <strain evidence="6">BdmA 4</strain>
    </source>
</reference>
<feature type="compositionally biased region" description="Polar residues" evidence="2">
    <location>
        <begin position="73"/>
        <end position="85"/>
    </location>
</feature>
<organism evidence="6">
    <name type="scientific">uncultured spirochete</name>
    <dbReference type="NCBI Taxonomy" id="156406"/>
    <lineage>
        <taxon>Bacteria</taxon>
        <taxon>Pseudomonadati</taxon>
        <taxon>Spirochaetota</taxon>
        <taxon>Spirochaetia</taxon>
        <taxon>Spirochaetales</taxon>
        <taxon>environmental samples</taxon>
    </lineage>
</organism>
<evidence type="ECO:0000256" key="2">
    <source>
        <dbReference type="SAM" id="MobiDB-lite"/>
    </source>
</evidence>
<dbReference type="InterPro" id="IPR049712">
    <property type="entry name" value="Poly_export"/>
</dbReference>
<accession>A0A3P3XS84</accession>
<name>A0A3P3XS84_9SPIR</name>
<feature type="domain" description="Polysaccharide export protein N-terminal" evidence="4">
    <location>
        <begin position="142"/>
        <end position="220"/>
    </location>
</feature>